<dbReference type="Proteomes" id="UP000014730">
    <property type="component" value="Segment"/>
</dbReference>
<dbReference type="EMBL" id="KC821607">
    <property type="protein sequence ID" value="AGO47379.1"/>
    <property type="molecule type" value="Genomic_DNA"/>
</dbReference>
<evidence type="ECO:0000313" key="2">
    <source>
        <dbReference type="Proteomes" id="UP000014730"/>
    </source>
</evidence>
<dbReference type="RefSeq" id="YP_008241782.1">
    <property type="nucleotide sequence ID" value="NC_021799.1"/>
</dbReference>
<proteinExistence type="predicted"/>
<organism evidence="1 2">
    <name type="scientific">Cellulophaga phage phi19:1</name>
    <dbReference type="NCBI Taxonomy" id="1327970"/>
    <lineage>
        <taxon>Viruses</taxon>
        <taxon>Duplodnaviria</taxon>
        <taxon>Heunggongvirae</taxon>
        <taxon>Uroviricota</taxon>
        <taxon>Caudoviricetes</taxon>
        <taxon>Assiduviridae</taxon>
        <taxon>Cellubavirus</taxon>
        <taxon>Cellubavirus phi19una</taxon>
    </lineage>
</organism>
<evidence type="ECO:0000313" key="1">
    <source>
        <dbReference type="EMBL" id="AGO47379.1"/>
    </source>
</evidence>
<protein>
    <submittedName>
        <fullName evidence="1">Uncharacterized protein</fullName>
    </submittedName>
</protein>
<sequence length="63" mass="7230">MAKKKIEKEPVKEVKKELVYGKYSSTATIEVEYIKDFGRDKKGDKAILHPCTAELLRYNGVIK</sequence>
<accession>R9ZW07</accession>
<keyword evidence="2" id="KW-1185">Reference proteome</keyword>
<name>R9ZW07_9CAUD</name>
<dbReference type="KEGG" id="vg:16880854"/>
<dbReference type="GeneID" id="16880854"/>
<reference evidence="1 2" key="1">
    <citation type="journal article" date="2013" name="Proc. Natl. Acad. Sci. U.S.A.">
        <title>Twelve previously unknown phage genera are ubiquitous in global oceans.</title>
        <authorList>
            <person name="Holmfeldt K."/>
            <person name="Solonenko N."/>
            <person name="Shah M."/>
            <person name="Corrier K."/>
            <person name="Riemann L."/>
            <person name="Verberkmoes N.C."/>
            <person name="Sullivan M.B."/>
        </authorList>
    </citation>
    <scope>NUCLEOTIDE SEQUENCE [LARGE SCALE GENOMIC DNA]</scope>
    <source>
        <strain evidence="1">Phi19:1</strain>
    </source>
</reference>
<reference evidence="2" key="2">
    <citation type="submission" date="2013-03" db="EMBL/GenBank/DDBJ databases">
        <title>The Cellulophaga phages: a novel, diverse, and globally ubiquitous model system.</title>
        <authorList>
            <person name="Holmfeldt K."/>
            <person name="Solonenko N."/>
            <person name="Shah M."/>
            <person name="Corrier K."/>
            <person name="Riemann L."/>
            <person name="VerBerkmoes N.C."/>
            <person name="Sullivan M.B."/>
        </authorList>
    </citation>
    <scope>NUCLEOTIDE SEQUENCE [LARGE SCALE GENOMIC DNA]</scope>
</reference>
<gene>
    <name evidence="1" type="ORF">Phi19:1_gp089</name>
</gene>